<evidence type="ECO:0000256" key="1">
    <source>
        <dbReference type="ARBA" id="ARBA00022448"/>
    </source>
</evidence>
<name>A0A8S1J1W2_9CHLO</name>
<accession>A0A8S1J1W2</accession>
<dbReference type="Proteomes" id="UP000708148">
    <property type="component" value="Unassembled WGS sequence"/>
</dbReference>
<keyword evidence="8" id="KW-1185">Reference proteome</keyword>
<dbReference type="GO" id="GO:0015031">
    <property type="term" value="P:protein transport"/>
    <property type="evidence" value="ECO:0007669"/>
    <property type="project" value="UniProtKB-KW"/>
</dbReference>
<gene>
    <name evidence="7" type="ORF">OSTQU699_LOCUS6438</name>
</gene>
<dbReference type="GO" id="GO:0005829">
    <property type="term" value="C:cytosol"/>
    <property type="evidence" value="ECO:0007669"/>
    <property type="project" value="GOC"/>
</dbReference>
<evidence type="ECO:0000313" key="8">
    <source>
        <dbReference type="Proteomes" id="UP000708148"/>
    </source>
</evidence>
<dbReference type="PANTHER" id="PTHR13258:SF0">
    <property type="entry name" value="SYNDETIN"/>
    <property type="match status" value="1"/>
</dbReference>
<feature type="region of interest" description="Disordered" evidence="4">
    <location>
        <begin position="494"/>
        <end position="521"/>
    </location>
</feature>
<feature type="region of interest" description="Disordered" evidence="4">
    <location>
        <begin position="650"/>
        <end position="676"/>
    </location>
</feature>
<reference evidence="7" key="1">
    <citation type="submission" date="2020-12" db="EMBL/GenBank/DDBJ databases">
        <authorList>
            <person name="Iha C."/>
        </authorList>
    </citation>
    <scope>NUCLEOTIDE SEQUENCE</scope>
</reference>
<dbReference type="InterPro" id="IPR040047">
    <property type="entry name" value="VPS50"/>
</dbReference>
<feature type="region of interest" description="Disordered" evidence="4">
    <location>
        <begin position="296"/>
        <end position="326"/>
    </location>
</feature>
<dbReference type="EMBL" id="CAJHUC010001426">
    <property type="protein sequence ID" value="CAD7701080.1"/>
    <property type="molecule type" value="Genomic_DNA"/>
</dbReference>
<proteinExistence type="predicted"/>
<comment type="caution">
    <text evidence="7">The sequence shown here is derived from an EMBL/GenBank/DDBJ whole genome shotgun (WGS) entry which is preliminary data.</text>
</comment>
<organism evidence="7 8">
    <name type="scientific">Ostreobium quekettii</name>
    <dbReference type="NCBI Taxonomy" id="121088"/>
    <lineage>
        <taxon>Eukaryota</taxon>
        <taxon>Viridiplantae</taxon>
        <taxon>Chlorophyta</taxon>
        <taxon>core chlorophytes</taxon>
        <taxon>Ulvophyceae</taxon>
        <taxon>TCBD clade</taxon>
        <taxon>Bryopsidales</taxon>
        <taxon>Ostreobineae</taxon>
        <taxon>Ostreobiaceae</taxon>
        <taxon>Ostreobium</taxon>
    </lineage>
</organism>
<protein>
    <submittedName>
        <fullName evidence="7">Uncharacterized protein</fullName>
    </submittedName>
</protein>
<dbReference type="InterPro" id="IPR019515">
    <property type="entry name" value="VPS54_N"/>
</dbReference>
<evidence type="ECO:0000259" key="5">
    <source>
        <dbReference type="Pfam" id="PF10474"/>
    </source>
</evidence>
<evidence type="ECO:0000256" key="2">
    <source>
        <dbReference type="ARBA" id="ARBA00022927"/>
    </source>
</evidence>
<dbReference type="AlphaFoldDB" id="A0A8S1J1W2"/>
<evidence type="ECO:0000313" key="7">
    <source>
        <dbReference type="EMBL" id="CAD7701080.1"/>
    </source>
</evidence>
<dbReference type="GO" id="GO:0032456">
    <property type="term" value="P:endocytic recycling"/>
    <property type="evidence" value="ECO:0007669"/>
    <property type="project" value="InterPro"/>
</dbReference>
<dbReference type="GO" id="GO:0042147">
    <property type="term" value="P:retrograde transport, endosome to Golgi"/>
    <property type="evidence" value="ECO:0007669"/>
    <property type="project" value="InterPro"/>
</dbReference>
<sequence length="938" mass="103075">MGQLGDFEGPAEVDAVVDALTTALEVVSAQLSTQVLENHDKFLEGLGTIAEVEGDLQQAHVVSVNARINLKFAQEEVRTSLRIAERTQQKKMYEDVLEVLMKLQWISHMKADLQGAQEQGEYMEAFMLCAECFDALESMGDVQFAVQLKAGIHGMYMETVDRLDSSLRAVCNDFEDMEYQKILGGFMFLGTSVQEICDKILHCYQELVNGHATKVVRSVLATTPSLANAAVTTDWDVPFAEVAKSVPFHLLRPCLSKLLEILFGVLQSYHRMDVWHESVLREGGLSGIQNGVQKQAFAEPPEEAPTDSSEVPSNSIGQEFPEGSSRDLEAMEEAQREALAVVHATLGQSSKLVWESCARRVRDLLNGPSAFEGEHFLQVMELCQRFSAVGEAFIGSESETLRSTITEHCGRFFDSYHRASMEALGQLLRSEQFVDISGPGDEGGRVSLAGSAPHEAKVAADFDMLVERGNPFRLGGPVWEDGQEEPAELWEDKIDEDGGGERMGQSSSEPGQPSGSSSQGCLTNSARKILKWMSNYVTLMRPLRFRAGDVFGGMCDLFDAYLLEVFLFAGGMSLEELVWEQELTTTRLQSTLLRILTREGSRHRDEVERVRASKPNKVSTTATSGGKFAAELKNFARVFNMDKTSSQAAGVANGLGGGSAPDTPSRGGRTPTSGSVDRSFLMASTNLFGLRETVTAVGSLETLAIELQSARGMLHGLLPPESARVMDSYYSRTVDATQDLKECAFGNAARRLLNQVLDPSRGTAVQVASTSYDKDDPSVSHASWAHILGEHIGRFSEVLNYSGLPKGVVGKLWEHAMAVVAEVVVDGLSRVEKCSMAGRSMMSVDLSHLENSFRLHVPDGVQVNLRAVDTYIKAFYLPWEDLPKWAATHQAEYGRTKILALVNLIAERLVTVEHRQLKRGDIRAMTQQVEAQIDQFMA</sequence>
<keyword evidence="1" id="KW-0813">Transport</keyword>
<dbReference type="GO" id="GO:0000149">
    <property type="term" value="F:SNARE binding"/>
    <property type="evidence" value="ECO:0007669"/>
    <property type="project" value="TreeGrafter"/>
</dbReference>
<dbReference type="InterPro" id="IPR019514">
    <property type="entry name" value="Syndetin_C"/>
</dbReference>
<keyword evidence="2" id="KW-0653">Protein transport</keyword>
<feature type="domain" description="Vacuolar protein sorting-associated protein 54 N-terminal" evidence="6">
    <location>
        <begin position="12"/>
        <end position="275"/>
    </location>
</feature>
<dbReference type="Pfam" id="PF10475">
    <property type="entry name" value="Vps54_N"/>
    <property type="match status" value="1"/>
</dbReference>
<feature type="domain" description="Syndetin C-terminal" evidence="5">
    <location>
        <begin position="687"/>
        <end position="907"/>
    </location>
</feature>
<feature type="compositionally biased region" description="Polar residues" evidence="4">
    <location>
        <begin position="306"/>
        <end position="317"/>
    </location>
</feature>
<evidence type="ECO:0000259" key="6">
    <source>
        <dbReference type="Pfam" id="PF10475"/>
    </source>
</evidence>
<keyword evidence="3" id="KW-0175">Coiled coil</keyword>
<dbReference type="Pfam" id="PF10474">
    <property type="entry name" value="Syndetin_C"/>
    <property type="match status" value="1"/>
</dbReference>
<evidence type="ECO:0000256" key="3">
    <source>
        <dbReference type="ARBA" id="ARBA00023054"/>
    </source>
</evidence>
<dbReference type="PANTHER" id="PTHR13258">
    <property type="entry name" value="SYNDETIN"/>
    <property type="match status" value="1"/>
</dbReference>
<feature type="compositionally biased region" description="Low complexity" evidence="4">
    <location>
        <begin position="504"/>
        <end position="520"/>
    </location>
</feature>
<evidence type="ECO:0000256" key="4">
    <source>
        <dbReference type="SAM" id="MobiDB-lite"/>
    </source>
</evidence>
<dbReference type="OrthoDB" id="10263345at2759"/>
<dbReference type="GO" id="GO:1990745">
    <property type="term" value="C:EARP complex"/>
    <property type="evidence" value="ECO:0007669"/>
    <property type="project" value="InterPro"/>
</dbReference>